<reference evidence="3 4" key="2">
    <citation type="submission" date="2017-06" db="EMBL/GenBank/DDBJ databases">
        <authorList>
            <person name="Varghese N."/>
            <person name="Submissions S."/>
        </authorList>
    </citation>
    <scope>NUCLEOTIDE SEQUENCE [LARGE SCALE GENOMIC DNA]</scope>
    <source>
        <strain evidence="3 4">RLD-1</strain>
    </source>
</reference>
<evidence type="ECO:0000313" key="5">
    <source>
        <dbReference type="Proteomes" id="UP000199693"/>
    </source>
</evidence>
<dbReference type="RefSeq" id="WP_244161017.1">
    <property type="nucleotide sequence ID" value="NZ_FNEC01000053.1"/>
</dbReference>
<evidence type="ECO:0000313" key="4">
    <source>
        <dbReference type="Proteomes" id="UP000198309"/>
    </source>
</evidence>
<dbReference type="AlphaFoldDB" id="A0A239NKR6"/>
<feature type="region of interest" description="Disordered" evidence="1">
    <location>
        <begin position="93"/>
        <end position="112"/>
    </location>
</feature>
<protein>
    <submittedName>
        <fullName evidence="2">Uncharacterized protein</fullName>
    </submittedName>
</protein>
<dbReference type="Proteomes" id="UP000199693">
    <property type="component" value="Unassembled WGS sequence"/>
</dbReference>
<evidence type="ECO:0000313" key="3">
    <source>
        <dbReference type="EMBL" id="SNT55053.1"/>
    </source>
</evidence>
<dbReference type="Proteomes" id="UP000198309">
    <property type="component" value="Unassembled WGS sequence"/>
</dbReference>
<evidence type="ECO:0000313" key="2">
    <source>
        <dbReference type="EMBL" id="SDK82344.1"/>
    </source>
</evidence>
<sequence>MPQAESFNEDVDKISEARLAFLIGTTQKALERKRERKIIPEGVWSKIDGRIIYSKRRYDEWVESLWTDRAALRSSATRSASVSHGMVSVGVKPLPIRQPRKGSPRQAVYELK</sequence>
<proteinExistence type="predicted"/>
<accession>A0A239NKR6</accession>
<gene>
    <name evidence="2" type="ORF">SAMN05216189_105327</name>
    <name evidence="3" type="ORF">SAMN06295949_15013</name>
</gene>
<keyword evidence="4" id="KW-1185">Reference proteome</keyword>
<dbReference type="EMBL" id="FNEC01000053">
    <property type="protein sequence ID" value="SDK82344.1"/>
    <property type="molecule type" value="Genomic_DNA"/>
</dbReference>
<name>A0A239NKR6_9PSED</name>
<organism evidence="2 5">
    <name type="scientific">Pseudomonas delhiensis</name>
    <dbReference type="NCBI Taxonomy" id="366289"/>
    <lineage>
        <taxon>Bacteria</taxon>
        <taxon>Pseudomonadati</taxon>
        <taxon>Pseudomonadota</taxon>
        <taxon>Gammaproteobacteria</taxon>
        <taxon>Pseudomonadales</taxon>
        <taxon>Pseudomonadaceae</taxon>
        <taxon>Pseudomonas</taxon>
    </lineage>
</organism>
<evidence type="ECO:0000256" key="1">
    <source>
        <dbReference type="SAM" id="MobiDB-lite"/>
    </source>
</evidence>
<reference evidence="2 5" key="1">
    <citation type="submission" date="2016-10" db="EMBL/GenBank/DDBJ databases">
        <authorList>
            <person name="de Groot N.N."/>
        </authorList>
    </citation>
    <scope>NUCLEOTIDE SEQUENCE [LARGE SCALE GENOMIC DNA]</scope>
    <source>
        <strain evidence="2 5">CCM 7361</strain>
    </source>
</reference>
<dbReference type="EMBL" id="FZPC01000050">
    <property type="protein sequence ID" value="SNT55053.1"/>
    <property type="molecule type" value="Genomic_DNA"/>
</dbReference>